<dbReference type="Pfam" id="PF02659">
    <property type="entry name" value="Mntp"/>
    <property type="match status" value="2"/>
</dbReference>
<keyword evidence="1" id="KW-1003">Cell membrane</keyword>
<dbReference type="EMBL" id="WJNG01000007">
    <property type="protein sequence ID" value="MRH42891.1"/>
    <property type="molecule type" value="Genomic_DNA"/>
</dbReference>
<feature type="transmembrane region" description="Helical" evidence="5">
    <location>
        <begin position="61"/>
        <end position="84"/>
    </location>
</feature>
<sequence>MAEITTFMLLAFAVSLDSFMVAFTYGLRKMVLPLRSILVITIITGIIFYLSMLIGEMIASFLSVSIAESIGGWVLIFIGIWVIYQFFRTDKSSNEGDPTLFKFEIKSLGIVIQILKKPMVADIDNSGKITGIEAFLLGLALSLDSFGAGIGAAMLGFSPLVAAVGIGATTGLFLAIGLKSGYLFSYWHWLQRLTFVPGIILILIGIFKMT</sequence>
<dbReference type="InterPro" id="IPR003810">
    <property type="entry name" value="Mntp/YtaF"/>
</dbReference>
<protein>
    <submittedName>
        <fullName evidence="6">Sporulation membrane protein YtaF</fullName>
    </submittedName>
</protein>
<keyword evidence="4 5" id="KW-0472">Membrane</keyword>
<dbReference type="PANTHER" id="PTHR35529:SF2">
    <property type="entry name" value="SPORULATION PROTEIN YTAF-RELATED"/>
    <property type="match status" value="1"/>
</dbReference>
<keyword evidence="3 5" id="KW-1133">Transmembrane helix</keyword>
<proteinExistence type="predicted"/>
<reference evidence="6" key="1">
    <citation type="submission" date="2019-11" db="EMBL/GenBank/DDBJ databases">
        <authorList>
            <person name="Li J."/>
        </authorList>
    </citation>
    <scope>NUCLEOTIDE SEQUENCE</scope>
    <source>
        <strain evidence="6">B6B</strain>
    </source>
</reference>
<name>A0A6A8DGP8_9BACI</name>
<organism evidence="6 7">
    <name type="scientific">Aquibacillus halophilus</name>
    <dbReference type="NCBI Taxonomy" id="930132"/>
    <lineage>
        <taxon>Bacteria</taxon>
        <taxon>Bacillati</taxon>
        <taxon>Bacillota</taxon>
        <taxon>Bacilli</taxon>
        <taxon>Bacillales</taxon>
        <taxon>Bacillaceae</taxon>
        <taxon>Aquibacillus</taxon>
    </lineage>
</organism>
<accession>A0A6A8DGP8</accession>
<evidence type="ECO:0000256" key="4">
    <source>
        <dbReference type="ARBA" id="ARBA00023136"/>
    </source>
</evidence>
<evidence type="ECO:0000256" key="3">
    <source>
        <dbReference type="ARBA" id="ARBA00022989"/>
    </source>
</evidence>
<evidence type="ECO:0000256" key="2">
    <source>
        <dbReference type="ARBA" id="ARBA00022692"/>
    </source>
</evidence>
<comment type="caution">
    <text evidence="6">The sequence shown here is derived from an EMBL/GenBank/DDBJ whole genome shotgun (WGS) entry which is preliminary data.</text>
</comment>
<dbReference type="InterPro" id="IPR014205">
    <property type="entry name" value="Spore_YtaF"/>
</dbReference>
<keyword evidence="2 5" id="KW-0812">Transmembrane</keyword>
<dbReference type="PANTHER" id="PTHR35529">
    <property type="entry name" value="MANGANESE EFFLUX PUMP MNTP-RELATED"/>
    <property type="match status" value="1"/>
</dbReference>
<keyword evidence="7" id="KW-1185">Reference proteome</keyword>
<evidence type="ECO:0000256" key="1">
    <source>
        <dbReference type="ARBA" id="ARBA00022475"/>
    </source>
</evidence>
<evidence type="ECO:0000256" key="5">
    <source>
        <dbReference type="SAM" id="Phobius"/>
    </source>
</evidence>
<dbReference type="NCBIfam" id="TIGR02840">
    <property type="entry name" value="spore_YtaF"/>
    <property type="match status" value="1"/>
</dbReference>
<dbReference type="RefSeq" id="WP_153736537.1">
    <property type="nucleotide sequence ID" value="NZ_WJNG01000007.1"/>
</dbReference>
<feature type="transmembrane region" description="Helical" evidence="5">
    <location>
        <begin position="190"/>
        <end position="207"/>
    </location>
</feature>
<dbReference type="Proteomes" id="UP000799092">
    <property type="component" value="Unassembled WGS sequence"/>
</dbReference>
<evidence type="ECO:0000313" key="6">
    <source>
        <dbReference type="EMBL" id="MRH42891.1"/>
    </source>
</evidence>
<dbReference type="AlphaFoldDB" id="A0A6A8DGP8"/>
<feature type="transmembrane region" description="Helical" evidence="5">
    <location>
        <begin position="6"/>
        <end position="25"/>
    </location>
</feature>
<feature type="transmembrane region" description="Helical" evidence="5">
    <location>
        <begin position="160"/>
        <end position="178"/>
    </location>
</feature>
<evidence type="ECO:0000313" key="7">
    <source>
        <dbReference type="Proteomes" id="UP000799092"/>
    </source>
</evidence>
<gene>
    <name evidence="6" type="primary">ytaF</name>
    <name evidence="6" type="ORF">GH741_09350</name>
</gene>
<dbReference type="OrthoDB" id="1679205at2"/>
<feature type="transmembrane region" description="Helical" evidence="5">
    <location>
        <begin position="37"/>
        <end position="55"/>
    </location>
</feature>
<feature type="transmembrane region" description="Helical" evidence="5">
    <location>
        <begin position="134"/>
        <end position="154"/>
    </location>
</feature>